<evidence type="ECO:0008006" key="3">
    <source>
        <dbReference type="Google" id="ProtNLM"/>
    </source>
</evidence>
<comment type="caution">
    <text evidence="1">The sequence shown here is derived from an EMBL/GenBank/DDBJ whole genome shotgun (WGS) entry which is preliminary data.</text>
</comment>
<keyword evidence="2" id="KW-1185">Reference proteome</keyword>
<proteinExistence type="predicted"/>
<dbReference type="Proteomes" id="UP001500416">
    <property type="component" value="Unassembled WGS sequence"/>
</dbReference>
<organism evidence="1 2">
    <name type="scientific">Saccharothrix mutabilis subsp. mutabilis</name>
    <dbReference type="NCBI Taxonomy" id="66855"/>
    <lineage>
        <taxon>Bacteria</taxon>
        <taxon>Bacillati</taxon>
        <taxon>Actinomycetota</taxon>
        <taxon>Actinomycetes</taxon>
        <taxon>Pseudonocardiales</taxon>
        <taxon>Pseudonocardiaceae</taxon>
        <taxon>Saccharothrix</taxon>
    </lineage>
</organism>
<sequence length="85" mass="9545">MAKLCEHLLDRGTVAAVSRETLRRILRDAGVSWQATTTWKASTDPDFVAKMHRILDLYDHPPGDGRVICVDEFGPLNLTPRKGRT</sequence>
<evidence type="ECO:0000313" key="1">
    <source>
        <dbReference type="EMBL" id="GAA0263589.1"/>
    </source>
</evidence>
<protein>
    <recommendedName>
        <fullName evidence="3">Transposase</fullName>
    </recommendedName>
</protein>
<accession>A0ABP3EKX1</accession>
<reference evidence="2" key="1">
    <citation type="journal article" date="2019" name="Int. J. Syst. Evol. Microbiol.">
        <title>The Global Catalogue of Microorganisms (GCM) 10K type strain sequencing project: providing services to taxonomists for standard genome sequencing and annotation.</title>
        <authorList>
            <consortium name="The Broad Institute Genomics Platform"/>
            <consortium name="The Broad Institute Genome Sequencing Center for Infectious Disease"/>
            <person name="Wu L."/>
            <person name="Ma J."/>
        </authorList>
    </citation>
    <scope>NUCLEOTIDE SEQUENCE [LARGE SCALE GENOMIC DNA]</scope>
    <source>
        <strain evidence="2">JCM 3380</strain>
    </source>
</reference>
<evidence type="ECO:0000313" key="2">
    <source>
        <dbReference type="Proteomes" id="UP001500416"/>
    </source>
</evidence>
<dbReference type="EMBL" id="BAAABU010000036">
    <property type="protein sequence ID" value="GAA0263589.1"/>
    <property type="molecule type" value="Genomic_DNA"/>
</dbReference>
<name>A0ABP3EKX1_9PSEU</name>
<gene>
    <name evidence="1" type="ORF">GCM10010492_75800</name>
</gene>